<evidence type="ECO:0000313" key="4">
    <source>
        <dbReference type="Proteomes" id="UP000648352"/>
    </source>
</evidence>
<feature type="transmembrane region" description="Helical" evidence="2">
    <location>
        <begin position="239"/>
        <end position="260"/>
    </location>
</feature>
<feature type="transmembrane region" description="Helical" evidence="2">
    <location>
        <begin position="112"/>
        <end position="136"/>
    </location>
</feature>
<feature type="transmembrane region" description="Helical" evidence="2">
    <location>
        <begin position="148"/>
        <end position="170"/>
    </location>
</feature>
<feature type="compositionally biased region" description="Basic and acidic residues" evidence="1">
    <location>
        <begin position="429"/>
        <end position="444"/>
    </location>
</feature>
<organism evidence="3 4">
    <name type="scientific">Microbacterium pullorum</name>
    <dbReference type="NCBI Taxonomy" id="2762236"/>
    <lineage>
        <taxon>Bacteria</taxon>
        <taxon>Bacillati</taxon>
        <taxon>Actinomycetota</taxon>
        <taxon>Actinomycetes</taxon>
        <taxon>Micrococcales</taxon>
        <taxon>Microbacteriaceae</taxon>
        <taxon>Microbacterium</taxon>
    </lineage>
</organism>
<feature type="transmembrane region" description="Helical" evidence="2">
    <location>
        <begin position="302"/>
        <end position="321"/>
    </location>
</feature>
<comment type="caution">
    <text evidence="3">The sequence shown here is derived from an EMBL/GenBank/DDBJ whole genome shotgun (WGS) entry which is preliminary data.</text>
</comment>
<feature type="transmembrane region" description="Helical" evidence="2">
    <location>
        <begin position="342"/>
        <end position="362"/>
    </location>
</feature>
<evidence type="ECO:0008006" key="5">
    <source>
        <dbReference type="Google" id="ProtNLM"/>
    </source>
</evidence>
<dbReference type="Proteomes" id="UP000648352">
    <property type="component" value="Unassembled WGS sequence"/>
</dbReference>
<evidence type="ECO:0000256" key="1">
    <source>
        <dbReference type="SAM" id="MobiDB-lite"/>
    </source>
</evidence>
<reference evidence="3 4" key="1">
    <citation type="submission" date="2020-08" db="EMBL/GenBank/DDBJ databases">
        <title>A Genomic Blueprint of the Chicken Gut Microbiome.</title>
        <authorList>
            <person name="Gilroy R."/>
            <person name="Ravi A."/>
            <person name="Getino M."/>
            <person name="Pursley I."/>
            <person name="Horton D.L."/>
            <person name="Alikhan N.-F."/>
            <person name="Baker D."/>
            <person name="Gharbi K."/>
            <person name="Hall N."/>
            <person name="Watson M."/>
            <person name="Adriaenssens E.M."/>
            <person name="Foster-Nyarko E."/>
            <person name="Jarju S."/>
            <person name="Secka A."/>
            <person name="Antonio M."/>
            <person name="Oren A."/>
            <person name="Chaudhuri R."/>
            <person name="La Ragione R.M."/>
            <person name="Hildebrand F."/>
            <person name="Pallen M.J."/>
        </authorList>
    </citation>
    <scope>NUCLEOTIDE SEQUENCE [LARGE SCALE GENOMIC DNA]</scope>
    <source>
        <strain evidence="3 4">Sa4CUA7</strain>
    </source>
</reference>
<dbReference type="RefSeq" id="WP_191718515.1">
    <property type="nucleotide sequence ID" value="NZ_JACSQP010000003.1"/>
</dbReference>
<feature type="transmembrane region" description="Helical" evidence="2">
    <location>
        <begin position="202"/>
        <end position="227"/>
    </location>
</feature>
<keyword evidence="2" id="KW-1133">Transmembrane helix</keyword>
<accession>A0ABR8S1J4</accession>
<sequence>MNRLLVAVLAAFDALLAVAVGLVTALAPLTLLWIFGFGADASWAGLWPAAGRVWQLGHLVPLAVTLPEEFAVPAGIDAAAASFTVSLAPLALAVFTAVFAARSGARAATAGAWLSGVLSGTIVVAAAATGVALTTANDIAAVQLWQAVLHPVLVFALPALGGALAVAWRIGDDGVVDATRNALTRRGGSWVQVPGLIARGTAMVVAALVGVGALVMAVAVFAGFARIIGLFQAGQVDTLGAAVLTLGQLAYLPTFVVWAISFVAGPGFSLGADTVVSPVGTHVGVLPGIPALGAIPESTSPWLLLLALLPVAAGVAAGWVARSRLVHHAETAGARDRMSVRAVVTVGITVASAAAAAVLAFAASGSIGPGALAVVGPMPGPVALAVGLEAGLGAAIVLLSPRGHDDLHDDRVDDHADDHHDDGADDGVDDHAAPGKDATRTPVD</sequence>
<gene>
    <name evidence="3" type="ORF">H9651_06815</name>
</gene>
<keyword evidence="4" id="KW-1185">Reference proteome</keyword>
<keyword evidence="2" id="KW-0812">Transmembrane</keyword>
<dbReference type="InterPro" id="IPR045931">
    <property type="entry name" value="DUF6350"/>
</dbReference>
<dbReference type="EMBL" id="JACSQP010000003">
    <property type="protein sequence ID" value="MBD7957345.1"/>
    <property type="molecule type" value="Genomic_DNA"/>
</dbReference>
<feature type="transmembrane region" description="Helical" evidence="2">
    <location>
        <begin position="70"/>
        <end position="100"/>
    </location>
</feature>
<feature type="region of interest" description="Disordered" evidence="1">
    <location>
        <begin position="408"/>
        <end position="444"/>
    </location>
</feature>
<evidence type="ECO:0000313" key="3">
    <source>
        <dbReference type="EMBL" id="MBD7957345.1"/>
    </source>
</evidence>
<name>A0ABR8S1J4_9MICO</name>
<keyword evidence="2" id="KW-0472">Membrane</keyword>
<feature type="transmembrane region" description="Helical" evidence="2">
    <location>
        <begin position="382"/>
        <end position="401"/>
    </location>
</feature>
<evidence type="ECO:0000256" key="2">
    <source>
        <dbReference type="SAM" id="Phobius"/>
    </source>
</evidence>
<protein>
    <recommendedName>
        <fullName evidence="5">Integral membrane protein</fullName>
    </recommendedName>
</protein>
<dbReference type="Pfam" id="PF19877">
    <property type="entry name" value="DUF6350"/>
    <property type="match status" value="1"/>
</dbReference>
<feature type="compositionally biased region" description="Basic and acidic residues" evidence="1">
    <location>
        <begin position="408"/>
        <end position="422"/>
    </location>
</feature>
<proteinExistence type="predicted"/>